<dbReference type="EMBL" id="JASJOU010000001">
    <property type="protein sequence ID" value="MDJ1499338.1"/>
    <property type="molecule type" value="Genomic_DNA"/>
</dbReference>
<keyword evidence="1" id="KW-1133">Transmembrane helix</keyword>
<keyword evidence="1" id="KW-0812">Transmembrane</keyword>
<dbReference type="Proteomes" id="UP001232063">
    <property type="component" value="Unassembled WGS sequence"/>
</dbReference>
<comment type="caution">
    <text evidence="2">The sequence shown here is derived from an EMBL/GenBank/DDBJ whole genome shotgun (WGS) entry which is preliminary data.</text>
</comment>
<feature type="transmembrane region" description="Helical" evidence="1">
    <location>
        <begin position="386"/>
        <end position="405"/>
    </location>
</feature>
<evidence type="ECO:0000313" key="2">
    <source>
        <dbReference type="EMBL" id="MDJ1499338.1"/>
    </source>
</evidence>
<evidence type="ECO:0000313" key="3">
    <source>
        <dbReference type="Proteomes" id="UP001232063"/>
    </source>
</evidence>
<evidence type="ECO:0000256" key="1">
    <source>
        <dbReference type="SAM" id="Phobius"/>
    </source>
</evidence>
<organism evidence="2 3">
    <name type="scientific">Xanthocytophaga agilis</name>
    <dbReference type="NCBI Taxonomy" id="3048010"/>
    <lineage>
        <taxon>Bacteria</taxon>
        <taxon>Pseudomonadati</taxon>
        <taxon>Bacteroidota</taxon>
        <taxon>Cytophagia</taxon>
        <taxon>Cytophagales</taxon>
        <taxon>Rhodocytophagaceae</taxon>
        <taxon>Xanthocytophaga</taxon>
    </lineage>
</organism>
<dbReference type="AlphaFoldDB" id="A0AAE3UEB1"/>
<feature type="transmembrane region" description="Helical" evidence="1">
    <location>
        <begin position="7"/>
        <end position="25"/>
    </location>
</feature>
<protein>
    <submittedName>
        <fullName evidence="2">Uncharacterized protein</fullName>
    </submittedName>
</protein>
<sequence>MKQLFKILFSLFLILWIALLLYVNIRLGFLPELEITPDGVVNQDVLHQLYFLKKELHKNQAGEQMQQLYPEGLLFINSLYALTWYDLVKDLKYSSPYYKEAIQEIDWVLQRVQSDEARSIFSESLEIEYGAFYTGWSNLILGRKLLLLKPVDRSADDIRLFKSKCEHIAGFIKDSDTPFATSYANQAWPADMVICVTSLPMYDHLFEPKYQYVTRQWIKKVQQRLDTVTGLIPHSVHAQTGYPEEGARGSSQSLINCFLPEIDPVFANNQFLHYKQFFLDRRLGLPGIREYPEGEFGIGDIDSGPVIWGIGGAASVVGLRVMSIHNESDVAVGLRNSIEGFGAGWTSGDQKKYLFGVLPIADAFIAWANSGPAIKASMLPDWRRDFLIYSTLTSLAIYPLLYWMWRKSTR</sequence>
<gene>
    <name evidence="2" type="ORF">QNI22_01705</name>
</gene>
<accession>A0AAE3UEB1</accession>
<dbReference type="RefSeq" id="WP_314508860.1">
    <property type="nucleotide sequence ID" value="NZ_JASJOU010000001.1"/>
</dbReference>
<keyword evidence="3" id="KW-1185">Reference proteome</keyword>
<keyword evidence="1" id="KW-0472">Membrane</keyword>
<reference evidence="2" key="1">
    <citation type="submission" date="2023-05" db="EMBL/GenBank/DDBJ databases">
        <authorList>
            <person name="Zhang X."/>
        </authorList>
    </citation>
    <scope>NUCLEOTIDE SEQUENCE</scope>
    <source>
        <strain evidence="2">BD1B2-1</strain>
    </source>
</reference>
<name>A0AAE3UEB1_9BACT</name>
<proteinExistence type="predicted"/>